<reference evidence="3" key="1">
    <citation type="journal article" date="2019" name="Int. J. Syst. Evol. Microbiol.">
        <title>The Global Catalogue of Microorganisms (GCM) 10K type strain sequencing project: providing services to taxonomists for standard genome sequencing and annotation.</title>
        <authorList>
            <consortium name="The Broad Institute Genomics Platform"/>
            <consortium name="The Broad Institute Genome Sequencing Center for Infectious Disease"/>
            <person name="Wu L."/>
            <person name="Ma J."/>
        </authorList>
    </citation>
    <scope>NUCLEOTIDE SEQUENCE [LARGE SCALE GENOMIC DNA]</scope>
    <source>
        <strain evidence="3">JCM 3115</strain>
    </source>
</reference>
<accession>A0ABQ2QEY9</accession>
<dbReference type="Proteomes" id="UP000611554">
    <property type="component" value="Unassembled WGS sequence"/>
</dbReference>
<evidence type="ECO:0000313" key="3">
    <source>
        <dbReference type="Proteomes" id="UP000611554"/>
    </source>
</evidence>
<dbReference type="RefSeq" id="WP_189244672.1">
    <property type="nucleotide sequence ID" value="NZ_BMQJ01000001.1"/>
</dbReference>
<gene>
    <name evidence="2" type="ORF">GCM10010140_03820</name>
</gene>
<comment type="caution">
    <text evidence="2">The sequence shown here is derived from an EMBL/GenBank/DDBJ whole genome shotgun (WGS) entry which is preliminary data.</text>
</comment>
<evidence type="ECO:0008006" key="4">
    <source>
        <dbReference type="Google" id="ProtNLM"/>
    </source>
</evidence>
<protein>
    <recommendedName>
        <fullName evidence="4">Zinc finger CGNR domain-containing protein</fullName>
    </recommendedName>
</protein>
<proteinExistence type="predicted"/>
<name>A0ABQ2QEY9_9ACTN</name>
<feature type="region of interest" description="Disordered" evidence="1">
    <location>
        <begin position="202"/>
        <end position="235"/>
    </location>
</feature>
<evidence type="ECO:0000256" key="1">
    <source>
        <dbReference type="SAM" id="MobiDB-lite"/>
    </source>
</evidence>
<dbReference type="EMBL" id="BMQJ01000001">
    <property type="protein sequence ID" value="GGP78782.1"/>
    <property type="molecule type" value="Genomic_DNA"/>
</dbReference>
<evidence type="ECO:0000313" key="2">
    <source>
        <dbReference type="EMBL" id="GGP78782.1"/>
    </source>
</evidence>
<sequence length="235" mass="25233">MISHGGGWAGEQSGRIEELGGLIHAGLRDGDLDVELVVELAFLMEERGRTGQATREVVERPIAHLTPDDVARLGRRLLGDLGFGPSFVLDPGLWTELERELGVVERDLRAAGITGELRLVVPDWDDSGDAWVEFRGATQGNGIRPGGGGLAGVADAVQEVVMEMAWTVWPVCPEHDRGLHVAWERGRAVWRCTAGGSHAVAPVGELGHGRPAGRAQGPRRRSEKRMESEAPPSPG</sequence>
<keyword evidence="3" id="KW-1185">Reference proteome</keyword>
<organism evidence="2 3">
    <name type="scientific">Streptosporangium pseudovulgare</name>
    <dbReference type="NCBI Taxonomy" id="35765"/>
    <lineage>
        <taxon>Bacteria</taxon>
        <taxon>Bacillati</taxon>
        <taxon>Actinomycetota</taxon>
        <taxon>Actinomycetes</taxon>
        <taxon>Streptosporangiales</taxon>
        <taxon>Streptosporangiaceae</taxon>
        <taxon>Streptosporangium</taxon>
    </lineage>
</organism>